<dbReference type="Proteomes" id="UP001163835">
    <property type="component" value="Unassembled WGS sequence"/>
</dbReference>
<proteinExistence type="predicted"/>
<sequence length="253" mass="28544">MKIIPVFAIVSALSTILLSCQASPIIVEDSTAWHLGLRRREPSPPENQDLLPAYSGPSTRPSDNPPPYPEPENPSLCYFALDGNKSPTHDPKQKLIYNFVEFKHMGQRFTCGSQPAVLPLGTSDSEDRLCVLKANSRKLKMTKKQYEARGVSHNYHMLTFLGFTMSVYVDMLQNKEMGFEAECYPPEQSVKMKTEAKSIPWHTWTIQNWPQEDGKKISVDALASQQGTSVRSSFIYYEGQDGYLGREYRVPGC</sequence>
<name>A0ACC1TM08_9AGAR</name>
<dbReference type="EMBL" id="MU795531">
    <property type="protein sequence ID" value="KAJ3805780.1"/>
    <property type="molecule type" value="Genomic_DNA"/>
</dbReference>
<keyword evidence="2" id="KW-1185">Reference proteome</keyword>
<accession>A0ACC1TM08</accession>
<gene>
    <name evidence="1" type="ORF">F5876DRAFT_81402</name>
</gene>
<organism evidence="1 2">
    <name type="scientific">Lentinula aff. lateritia</name>
    <dbReference type="NCBI Taxonomy" id="2804960"/>
    <lineage>
        <taxon>Eukaryota</taxon>
        <taxon>Fungi</taxon>
        <taxon>Dikarya</taxon>
        <taxon>Basidiomycota</taxon>
        <taxon>Agaricomycotina</taxon>
        <taxon>Agaricomycetes</taxon>
        <taxon>Agaricomycetidae</taxon>
        <taxon>Agaricales</taxon>
        <taxon>Marasmiineae</taxon>
        <taxon>Omphalotaceae</taxon>
        <taxon>Lentinula</taxon>
    </lineage>
</organism>
<evidence type="ECO:0000313" key="1">
    <source>
        <dbReference type="EMBL" id="KAJ3805780.1"/>
    </source>
</evidence>
<protein>
    <submittedName>
        <fullName evidence="1">Uncharacterized protein</fullName>
    </submittedName>
</protein>
<comment type="caution">
    <text evidence="1">The sequence shown here is derived from an EMBL/GenBank/DDBJ whole genome shotgun (WGS) entry which is preliminary data.</text>
</comment>
<evidence type="ECO:0000313" key="2">
    <source>
        <dbReference type="Proteomes" id="UP001163835"/>
    </source>
</evidence>
<reference evidence="1" key="1">
    <citation type="submission" date="2022-09" db="EMBL/GenBank/DDBJ databases">
        <title>A Global Phylogenomic Analysis of the Shiitake Genus Lentinula.</title>
        <authorList>
            <consortium name="DOE Joint Genome Institute"/>
            <person name="Sierra-Patev S."/>
            <person name="Min B."/>
            <person name="Naranjo-Ortiz M."/>
            <person name="Looney B."/>
            <person name="Konkel Z."/>
            <person name="Slot J.C."/>
            <person name="Sakamoto Y."/>
            <person name="Steenwyk J.L."/>
            <person name="Rokas A."/>
            <person name="Carro J."/>
            <person name="Camarero S."/>
            <person name="Ferreira P."/>
            <person name="Molpeceres G."/>
            <person name="Ruiz-Duenas F.J."/>
            <person name="Serrano A."/>
            <person name="Henrissat B."/>
            <person name="Drula E."/>
            <person name="Hughes K.W."/>
            <person name="Mata J.L."/>
            <person name="Ishikawa N.K."/>
            <person name="Vargas-Isla R."/>
            <person name="Ushijima S."/>
            <person name="Smith C.A."/>
            <person name="Ahrendt S."/>
            <person name="Andreopoulos W."/>
            <person name="He G."/>
            <person name="Labutti K."/>
            <person name="Lipzen A."/>
            <person name="Ng V."/>
            <person name="Riley R."/>
            <person name="Sandor L."/>
            <person name="Barry K."/>
            <person name="Martinez A.T."/>
            <person name="Xiao Y."/>
            <person name="Gibbons J.G."/>
            <person name="Terashima K."/>
            <person name="Grigoriev I.V."/>
            <person name="Hibbett D.S."/>
        </authorList>
    </citation>
    <scope>NUCLEOTIDE SEQUENCE</scope>
    <source>
        <strain evidence="1">TMI1499</strain>
    </source>
</reference>